<dbReference type="PRINTS" id="PR00454">
    <property type="entry name" value="ETSDOMAIN"/>
</dbReference>
<dbReference type="Gene3D" id="1.10.10.10">
    <property type="entry name" value="Winged helix-like DNA-binding domain superfamily/Winged helix DNA-binding domain"/>
    <property type="match status" value="1"/>
</dbReference>
<dbReference type="InterPro" id="IPR000418">
    <property type="entry name" value="Ets_dom"/>
</dbReference>
<proteinExistence type="inferred from homology"/>
<reference evidence="5" key="1">
    <citation type="submission" date="2021-12" db="EMBL/GenBank/DDBJ databases">
        <authorList>
            <person name="King R."/>
        </authorList>
    </citation>
    <scope>NUCLEOTIDE SEQUENCE</scope>
</reference>
<dbReference type="PROSITE" id="PS50061">
    <property type="entry name" value="ETS_DOMAIN_3"/>
    <property type="match status" value="1"/>
</dbReference>
<organism evidence="5 6">
    <name type="scientific">Brassicogethes aeneus</name>
    <name type="common">Rape pollen beetle</name>
    <name type="synonym">Meligethes aeneus</name>
    <dbReference type="NCBI Taxonomy" id="1431903"/>
    <lineage>
        <taxon>Eukaryota</taxon>
        <taxon>Metazoa</taxon>
        <taxon>Ecdysozoa</taxon>
        <taxon>Arthropoda</taxon>
        <taxon>Hexapoda</taxon>
        <taxon>Insecta</taxon>
        <taxon>Pterygota</taxon>
        <taxon>Neoptera</taxon>
        <taxon>Endopterygota</taxon>
        <taxon>Coleoptera</taxon>
        <taxon>Polyphaga</taxon>
        <taxon>Cucujiformia</taxon>
        <taxon>Nitidulidae</taxon>
        <taxon>Meligethinae</taxon>
        <taxon>Brassicogethes</taxon>
    </lineage>
</organism>
<dbReference type="GO" id="GO:0000981">
    <property type="term" value="F:DNA-binding transcription factor activity, RNA polymerase II-specific"/>
    <property type="evidence" value="ECO:0007669"/>
    <property type="project" value="TreeGrafter"/>
</dbReference>
<dbReference type="EMBL" id="OV121138">
    <property type="protein sequence ID" value="CAH0560059.1"/>
    <property type="molecule type" value="Genomic_DNA"/>
</dbReference>
<dbReference type="InterPro" id="IPR036390">
    <property type="entry name" value="WH_DNA-bd_sf"/>
</dbReference>
<evidence type="ECO:0000259" key="4">
    <source>
        <dbReference type="PROSITE" id="PS50061"/>
    </source>
</evidence>
<evidence type="ECO:0000256" key="1">
    <source>
        <dbReference type="ARBA" id="ARBA00005562"/>
    </source>
</evidence>
<dbReference type="FunFam" id="1.10.10.10:FF:001336">
    <property type="entry name" value="Epithelium specific ets factor 3, ese3, putative"/>
    <property type="match status" value="1"/>
</dbReference>
<name>A0A9P0BCE0_BRAAE</name>
<comment type="similarity">
    <text evidence="1 3">Belongs to the ETS family.</text>
</comment>
<keyword evidence="6" id="KW-1185">Reference proteome</keyword>
<dbReference type="InterPro" id="IPR046328">
    <property type="entry name" value="ETS_fam"/>
</dbReference>
<protein>
    <recommendedName>
        <fullName evidence="4">ETS domain-containing protein</fullName>
    </recommendedName>
</protein>
<accession>A0A9P0BCE0</accession>
<gene>
    <name evidence="5" type="ORF">MELIAE_LOCUS9889</name>
</gene>
<evidence type="ECO:0000313" key="6">
    <source>
        <dbReference type="Proteomes" id="UP001154078"/>
    </source>
</evidence>
<feature type="domain" description="ETS" evidence="4">
    <location>
        <begin position="190"/>
        <end position="272"/>
    </location>
</feature>
<keyword evidence="3" id="KW-0539">Nucleus</keyword>
<evidence type="ECO:0000313" key="5">
    <source>
        <dbReference type="EMBL" id="CAH0560059.1"/>
    </source>
</evidence>
<dbReference type="SMART" id="SM00413">
    <property type="entry name" value="ETS"/>
    <property type="match status" value="1"/>
</dbReference>
<dbReference type="Proteomes" id="UP001154078">
    <property type="component" value="Chromosome 7"/>
</dbReference>
<keyword evidence="2 3" id="KW-0238">DNA-binding</keyword>
<dbReference type="GO" id="GO:0005634">
    <property type="term" value="C:nucleus"/>
    <property type="evidence" value="ECO:0007669"/>
    <property type="project" value="UniProtKB-SubCell"/>
</dbReference>
<sequence>MVATQLLDPIFKNYYYVEDDNFSNKPMEHWDSKDVCSFLKNSILENIEGFENISKISGITFKVLSVDMFQKMVNNERLAHKIYDAKESFLRNLEKNNNNNNNLFTLDKNLNDVTSTHFGYNDIYNSESDLCIEEMFEEEYKEVRNYDADKLSNNYNNVLDYVDNRPVKPRKPGRPRTHPLVSKKCGLKKEKLWEFLIHLLHDPKSCPSLICWEDYHQGTFRFVQNEQVAKIWGGRKKNQNMTYDKFSRAMRYYYKSKILLPVRGQRLVYKFGPQAKGWKMESSENY</sequence>
<dbReference type="PANTHER" id="PTHR11849:SF190">
    <property type="entry name" value="ETS-DOMAIN PROTEIN"/>
    <property type="match status" value="1"/>
</dbReference>
<dbReference type="PANTHER" id="PTHR11849">
    <property type="entry name" value="ETS"/>
    <property type="match status" value="1"/>
</dbReference>
<comment type="subcellular location">
    <subcellularLocation>
        <location evidence="3">Nucleus</location>
    </subcellularLocation>
</comment>
<dbReference type="GO" id="GO:0043565">
    <property type="term" value="F:sequence-specific DNA binding"/>
    <property type="evidence" value="ECO:0007669"/>
    <property type="project" value="InterPro"/>
</dbReference>
<dbReference type="OrthoDB" id="5975550at2759"/>
<dbReference type="SUPFAM" id="SSF46785">
    <property type="entry name" value="Winged helix' DNA-binding domain"/>
    <property type="match status" value="1"/>
</dbReference>
<dbReference type="GO" id="GO:0030154">
    <property type="term" value="P:cell differentiation"/>
    <property type="evidence" value="ECO:0007669"/>
    <property type="project" value="TreeGrafter"/>
</dbReference>
<evidence type="ECO:0000256" key="2">
    <source>
        <dbReference type="ARBA" id="ARBA00023125"/>
    </source>
</evidence>
<dbReference type="AlphaFoldDB" id="A0A9P0BCE0"/>
<dbReference type="Pfam" id="PF00178">
    <property type="entry name" value="Ets"/>
    <property type="match status" value="1"/>
</dbReference>
<dbReference type="InterPro" id="IPR036388">
    <property type="entry name" value="WH-like_DNA-bd_sf"/>
</dbReference>
<evidence type="ECO:0000256" key="3">
    <source>
        <dbReference type="RuleBase" id="RU004019"/>
    </source>
</evidence>